<dbReference type="AlphaFoldDB" id="A0A0D3G937"/>
<dbReference type="PANTHER" id="PTHR33110">
    <property type="entry name" value="F-BOX/KELCH-REPEAT PROTEIN-RELATED"/>
    <property type="match status" value="1"/>
</dbReference>
<dbReference type="HOGENOM" id="CLU_019286_5_1_1"/>
<dbReference type="PANTHER" id="PTHR33110:SF125">
    <property type="entry name" value="OS05G0570350 PROTEIN"/>
    <property type="match status" value="1"/>
</dbReference>
<dbReference type="STRING" id="65489.A0A0D3G937"/>
<protein>
    <recommendedName>
        <fullName evidence="2">KIB1-4 beta-propeller domain-containing protein</fullName>
    </recommendedName>
</protein>
<name>A0A0D3G937_9ORYZ</name>
<proteinExistence type="predicted"/>
<feature type="region of interest" description="Disordered" evidence="1">
    <location>
        <begin position="377"/>
        <end position="396"/>
    </location>
</feature>
<evidence type="ECO:0000259" key="2">
    <source>
        <dbReference type="Pfam" id="PF03478"/>
    </source>
</evidence>
<dbReference type="Gramene" id="OBART05G20680.1">
    <property type="protein sequence ID" value="OBART05G20680.1"/>
    <property type="gene ID" value="OBART05G20680"/>
</dbReference>
<reference evidence="3" key="1">
    <citation type="journal article" date="2009" name="Rice">
        <title>De Novo Next Generation Sequencing of Plant Genomes.</title>
        <authorList>
            <person name="Rounsley S."/>
            <person name="Marri P.R."/>
            <person name="Yu Y."/>
            <person name="He R."/>
            <person name="Sisneros N."/>
            <person name="Goicoechea J.L."/>
            <person name="Lee S.J."/>
            <person name="Angelova A."/>
            <person name="Kudrna D."/>
            <person name="Luo M."/>
            <person name="Affourtit J."/>
            <person name="Desany B."/>
            <person name="Knight J."/>
            <person name="Niazi F."/>
            <person name="Egholm M."/>
            <person name="Wing R.A."/>
        </authorList>
    </citation>
    <scope>NUCLEOTIDE SEQUENCE [LARGE SCALE GENOMIC DNA]</scope>
    <source>
        <strain evidence="3">cv. IRGC 105608</strain>
    </source>
</reference>
<accession>A0A0D3G937</accession>
<dbReference type="InterPro" id="IPR005174">
    <property type="entry name" value="KIB1-4_b-propeller"/>
</dbReference>
<organism evidence="3">
    <name type="scientific">Oryza barthii</name>
    <dbReference type="NCBI Taxonomy" id="65489"/>
    <lineage>
        <taxon>Eukaryota</taxon>
        <taxon>Viridiplantae</taxon>
        <taxon>Streptophyta</taxon>
        <taxon>Embryophyta</taxon>
        <taxon>Tracheophyta</taxon>
        <taxon>Spermatophyta</taxon>
        <taxon>Magnoliopsida</taxon>
        <taxon>Liliopsida</taxon>
        <taxon>Poales</taxon>
        <taxon>Poaceae</taxon>
        <taxon>BOP clade</taxon>
        <taxon>Oryzoideae</taxon>
        <taxon>Oryzeae</taxon>
        <taxon>Oryzinae</taxon>
        <taxon>Oryza</taxon>
    </lineage>
</organism>
<dbReference type="Gene3D" id="1.20.1280.50">
    <property type="match status" value="1"/>
</dbReference>
<dbReference type="PaxDb" id="65489-OBART05G20680.1"/>
<reference evidence="3" key="2">
    <citation type="submission" date="2015-03" db="UniProtKB">
        <authorList>
            <consortium name="EnsemblPlants"/>
        </authorList>
    </citation>
    <scope>IDENTIFICATION</scope>
</reference>
<dbReference type="EnsemblPlants" id="OBART05G20680.1">
    <property type="protein sequence ID" value="OBART05G20680.1"/>
    <property type="gene ID" value="OBART05G20680"/>
</dbReference>
<sequence length="748" mass="82277">MDAPWFNLNADVLRLVHKRLPCLVDRRRMARVCHNWRVAVKPQPQPPPGTRPLPSILVPRADGPSFACALAGCATHGFGHPLPADARAARYFGAYDGGWVFVAFGRILEYALLSLRNGTRFHVPDMSMGMVAATLSSPPGDERCVAAAISHSCMMDNPRIHAFGILRHRVAEEATHDPAEFVTTSVLEDVIHHNKAFKFLTREENLHVFPVAGFHEDVNGNLEIPPVEVHRFSRGERDYGGAVAVRYLVESGGNLLMVVRLVTDPLLLPTRTSAFKVFEMVEPPTGTPIHDEEPAFAWKELESLGGLMLFVARGCSRSYSKNNYPDAEFNEGVYFLDDGRLYREGLSFLAPGSPEYPCRDNGKWTAAAAAAAGIDRGTGKTNSVPPHGPGLPQLAPRRRGEAKLPSIFVPRADGPSFACALASCCATHGFAHPLKDDARAALYFGAYDGGWAFVAFGHTVGYALLSLRDGDRLHIPDIGMAVVAATLSSPPDDERCLAAAINLSFLIDDLRTHAFWPMRRQSAAAPEKAAKPAKVISGHALEDVVHHDDAFHFLTREENLHVFPVAGFREDDEGNLEIPPVEVHRFSRGGRDYGQNNAVRYLVESGENLLMVVRLVPHPPQLPPRTSAFKVFEMVEPPLGTPINNDEAPYAWNELESLGGRMLFVARGCSRSYDANNNPGSEFSEGVYFLDDGRLYDEELMLGEPDFREYPCRDTGKWLPAAEANPRVVEFLPEQAPSSYSPPAWLLP</sequence>
<evidence type="ECO:0000256" key="1">
    <source>
        <dbReference type="SAM" id="MobiDB-lite"/>
    </source>
</evidence>
<evidence type="ECO:0000313" key="3">
    <source>
        <dbReference type="EnsemblPlants" id="OBART05G20680.1"/>
    </source>
</evidence>
<evidence type="ECO:0000313" key="4">
    <source>
        <dbReference type="Proteomes" id="UP000026960"/>
    </source>
</evidence>
<feature type="domain" description="KIB1-4 beta-propeller" evidence="2">
    <location>
        <begin position="434"/>
        <end position="696"/>
    </location>
</feature>
<feature type="domain" description="KIB1-4 beta-propeller" evidence="2">
    <location>
        <begin position="81"/>
        <end position="340"/>
    </location>
</feature>
<keyword evidence="4" id="KW-1185">Reference proteome</keyword>
<dbReference type="Pfam" id="PF03478">
    <property type="entry name" value="Beta-prop_KIB1-4"/>
    <property type="match status" value="2"/>
</dbReference>
<dbReference type="Proteomes" id="UP000026960">
    <property type="component" value="Chromosome 5"/>
</dbReference>